<comment type="subcellular location">
    <subcellularLocation>
        <location evidence="7">Cytoplasm</location>
    </subcellularLocation>
</comment>
<evidence type="ECO:0000256" key="5">
    <source>
        <dbReference type="ARBA" id="ARBA00022840"/>
    </source>
</evidence>
<evidence type="ECO:0000256" key="6">
    <source>
        <dbReference type="ARBA" id="ARBA00022888"/>
    </source>
</evidence>
<evidence type="ECO:0000256" key="4">
    <source>
        <dbReference type="ARBA" id="ARBA00022741"/>
    </source>
</evidence>
<evidence type="ECO:0000256" key="1">
    <source>
        <dbReference type="ARBA" id="ARBA00022490"/>
    </source>
</evidence>
<accession>R6UTY1</accession>
<dbReference type="EMBL" id="CBFW010000202">
    <property type="protein sequence ID" value="CDC74177.1"/>
    <property type="molecule type" value="Genomic_DNA"/>
</dbReference>
<dbReference type="PIRSF" id="PIRSF001555">
    <property type="entry name" value="Asp_ammon_ligase"/>
    <property type="match status" value="1"/>
</dbReference>
<dbReference type="PANTHER" id="PTHR30073:SF5">
    <property type="entry name" value="ASPARTATE--AMMONIA LIGASE"/>
    <property type="match status" value="1"/>
</dbReference>
<reference evidence="11 13" key="2">
    <citation type="submission" date="2022-03" db="EMBL/GenBank/DDBJ databases">
        <title>Metagenome-assembled genomes from swine fecal metagenomes.</title>
        <authorList>
            <person name="Holman D.B."/>
            <person name="Kommadath A."/>
        </authorList>
    </citation>
    <scope>NUCLEOTIDE SEQUENCE [LARGE SCALE GENOMIC DNA]</scope>
    <source>
        <strain evidence="11">SUG147</strain>
    </source>
</reference>
<dbReference type="NCBIfam" id="TIGR00669">
    <property type="entry name" value="asnA"/>
    <property type="match status" value="1"/>
</dbReference>
<dbReference type="PANTHER" id="PTHR30073">
    <property type="entry name" value="ASPARTATE--AMMONIA LIGASE"/>
    <property type="match status" value="1"/>
</dbReference>
<dbReference type="HAMAP" id="MF_00555">
    <property type="entry name" value="AsnA"/>
    <property type="match status" value="1"/>
</dbReference>
<dbReference type="SUPFAM" id="SSF55681">
    <property type="entry name" value="Class II aaRS and biotin synthetases"/>
    <property type="match status" value="1"/>
</dbReference>
<comment type="catalytic activity">
    <reaction evidence="7">
        <text>L-aspartate + NH4(+) + ATP = L-asparagine + AMP + diphosphate + H(+)</text>
        <dbReference type="Rhea" id="RHEA:11372"/>
        <dbReference type="ChEBI" id="CHEBI:15378"/>
        <dbReference type="ChEBI" id="CHEBI:28938"/>
        <dbReference type="ChEBI" id="CHEBI:29991"/>
        <dbReference type="ChEBI" id="CHEBI:30616"/>
        <dbReference type="ChEBI" id="CHEBI:33019"/>
        <dbReference type="ChEBI" id="CHEBI:58048"/>
        <dbReference type="ChEBI" id="CHEBI:456215"/>
        <dbReference type="EC" id="6.3.1.1"/>
    </reaction>
</comment>
<sequence>MAVYIPDGYRSLLNTRQTQIAIKKVKDFFERDLAIQLDLTRVSAPLFVRRDSGLNDTLNGVERPVSFDIRGIDGECEIVHSLAKWKRYALKEYGFEHGEGLYTDMNAIRRDEDTDNVHSAFVDQWDWERIISKEERTVETLKSTVKKIYAALRHTEKYIADDYAFAERLLPEKITFITSQELEDIYPGLTPKERELEAARRWGAVFVMQIGGTLRSGKPHDGRAPDYDDWSLNGDIIVYYEILDMALELSSMGIRVDEEALKKQLELRGCPERASLPFHRALLAGELPYTIGGGIGQSRICMFFLHKAHIGEVQASVWDGETVRKCAEAGIVLL</sequence>
<evidence type="ECO:0000313" key="13">
    <source>
        <dbReference type="Proteomes" id="UP001139365"/>
    </source>
</evidence>
<dbReference type="InterPro" id="IPR006195">
    <property type="entry name" value="aa-tRNA-synth_II"/>
</dbReference>
<evidence type="ECO:0000256" key="3">
    <source>
        <dbReference type="ARBA" id="ARBA00022605"/>
    </source>
</evidence>
<dbReference type="PROSITE" id="PS50862">
    <property type="entry name" value="AA_TRNA_LIGASE_II"/>
    <property type="match status" value="1"/>
</dbReference>
<name>R6UTY1_9BACT</name>
<dbReference type="Pfam" id="PF03590">
    <property type="entry name" value="AsnA"/>
    <property type="match status" value="1"/>
</dbReference>
<dbReference type="EC" id="6.3.1.1" evidence="7 8"/>
<dbReference type="GO" id="GO:0004071">
    <property type="term" value="F:aspartate-ammonia ligase activity"/>
    <property type="evidence" value="ECO:0007669"/>
    <property type="project" value="UniProtKB-UniRule"/>
</dbReference>
<keyword evidence="4 7" id="KW-0547">Nucleotide-binding</keyword>
<dbReference type="UniPathway" id="UPA00134">
    <property type="reaction ID" value="UER00194"/>
</dbReference>
<comment type="similarity">
    <text evidence="7">Belongs to the class-II aminoacyl-tRNA synthetase family. AsnA subfamily.</text>
</comment>
<keyword evidence="2 7" id="KW-0436">Ligase</keyword>
<evidence type="ECO:0000256" key="2">
    <source>
        <dbReference type="ARBA" id="ARBA00022598"/>
    </source>
</evidence>
<organism evidence="10 12">
    <name type="scientific">Candidatus Colimorpha enterica</name>
    <dbReference type="NCBI Taxonomy" id="3083063"/>
    <lineage>
        <taxon>Bacteria</taxon>
        <taxon>Pseudomonadati</taxon>
        <taxon>Bacteroidota</taxon>
        <taxon>Bacteroidia</taxon>
        <taxon>Bacteroidales</taxon>
        <taxon>Candidatus Colimorpha</taxon>
    </lineage>
</organism>
<reference evidence="10" key="1">
    <citation type="submission" date="2012-11" db="EMBL/GenBank/DDBJ databases">
        <title>Dependencies among metagenomic species, viruses, plasmids and units of genetic variation.</title>
        <authorList>
            <person name="Nielsen H.B."/>
            <person name="Almeida M."/>
            <person name="Juncker A.S."/>
            <person name="Rasmussen S."/>
            <person name="Li J."/>
            <person name="Sunagawa S."/>
            <person name="Plichta D."/>
            <person name="Gautier L."/>
            <person name="Le Chatelier E."/>
            <person name="Peletier E."/>
            <person name="Bonde I."/>
            <person name="Nielsen T."/>
            <person name="Manichanh C."/>
            <person name="Arumugam M."/>
            <person name="Batto J."/>
            <person name="Santos M.B.Q.D."/>
            <person name="Blom N."/>
            <person name="Borruel N."/>
            <person name="Burgdorf K.S."/>
            <person name="Boumezbeur F."/>
            <person name="Casellas F."/>
            <person name="Dore J."/>
            <person name="Guarner F."/>
            <person name="Hansen T."/>
            <person name="Hildebrand F."/>
            <person name="Kaas R.S."/>
            <person name="Kennedy S."/>
            <person name="Kristiansen K."/>
            <person name="Kultima J.R."/>
            <person name="Leonard P."/>
            <person name="Levenez F."/>
            <person name="Lund O."/>
            <person name="Moumen B."/>
            <person name="Le Paslier D."/>
            <person name="Pons N."/>
            <person name="Pedersen O."/>
            <person name="Prifti E."/>
            <person name="Qin J."/>
            <person name="Raes J."/>
            <person name="Tap J."/>
            <person name="Tims S."/>
            <person name="Ussery D.W."/>
            <person name="Yamada T."/>
            <person name="MetaHit consortium"/>
            <person name="Renault P."/>
            <person name="Sicheritz-Ponten T."/>
            <person name="Bork P."/>
            <person name="Wang J."/>
            <person name="Brunak S."/>
            <person name="Ehrlich S.D."/>
        </authorList>
    </citation>
    <scope>NUCLEOTIDE SEQUENCE [LARGE SCALE GENOMIC DNA]</scope>
</reference>
<evidence type="ECO:0000313" key="10">
    <source>
        <dbReference type="EMBL" id="CDC74177.1"/>
    </source>
</evidence>
<dbReference type="Proteomes" id="UP001139365">
    <property type="component" value="Unassembled WGS sequence"/>
</dbReference>
<dbReference type="InterPro" id="IPR045864">
    <property type="entry name" value="aa-tRNA-synth_II/BPL/LPL"/>
</dbReference>
<protein>
    <recommendedName>
        <fullName evidence="7 8">Aspartate--ammonia ligase</fullName>
        <ecNumber evidence="7 8">6.3.1.1</ecNumber>
    </recommendedName>
    <alternativeName>
        <fullName evidence="7">Asparagine synthetase A</fullName>
    </alternativeName>
</protein>
<keyword evidence="6 7" id="KW-0061">Asparagine biosynthesis</keyword>
<proteinExistence type="inferred from homology"/>
<evidence type="ECO:0000313" key="11">
    <source>
        <dbReference type="EMBL" id="MCI5756287.1"/>
    </source>
</evidence>
<keyword evidence="1 7" id="KW-0963">Cytoplasm</keyword>
<evidence type="ECO:0000256" key="8">
    <source>
        <dbReference type="NCBIfam" id="TIGR00669"/>
    </source>
</evidence>
<dbReference type="EMBL" id="JALEMU010000133">
    <property type="protein sequence ID" value="MCI5756287.1"/>
    <property type="molecule type" value="Genomic_DNA"/>
</dbReference>
<keyword evidence="3 7" id="KW-0028">Amino-acid biosynthesis</keyword>
<dbReference type="AlphaFoldDB" id="R6UTY1"/>
<dbReference type="Proteomes" id="UP000017938">
    <property type="component" value="Unassembled WGS sequence"/>
</dbReference>
<dbReference type="GO" id="GO:0070981">
    <property type="term" value="P:L-asparagine biosynthetic process"/>
    <property type="evidence" value="ECO:0007669"/>
    <property type="project" value="UniProtKB-UniRule"/>
</dbReference>
<dbReference type="GO" id="GO:0005524">
    <property type="term" value="F:ATP binding"/>
    <property type="evidence" value="ECO:0007669"/>
    <property type="project" value="UniProtKB-UniRule"/>
</dbReference>
<feature type="domain" description="Aminoacyl-transfer RNA synthetases class-II family profile" evidence="9">
    <location>
        <begin position="25"/>
        <end position="325"/>
    </location>
</feature>
<dbReference type="Gene3D" id="3.30.930.10">
    <property type="entry name" value="Bira Bifunctional Protein, Domain 2"/>
    <property type="match status" value="1"/>
</dbReference>
<evidence type="ECO:0000313" key="12">
    <source>
        <dbReference type="Proteomes" id="UP000017938"/>
    </source>
</evidence>
<comment type="caution">
    <text evidence="10">The sequence shown here is derived from an EMBL/GenBank/DDBJ whole genome shotgun (WGS) entry which is preliminary data.</text>
</comment>
<evidence type="ECO:0000259" key="9">
    <source>
        <dbReference type="PROSITE" id="PS50862"/>
    </source>
</evidence>
<comment type="pathway">
    <text evidence="7">Amino-acid biosynthesis; L-asparagine biosynthesis; L-asparagine from L-aspartate (ammonia route): step 1/1.</text>
</comment>
<gene>
    <name evidence="7 11" type="primary">asnA</name>
    <name evidence="10" type="ORF">BN580_01433</name>
    <name evidence="11" type="ORF">MR241_08365</name>
</gene>
<dbReference type="STRING" id="1263015.BN580_01433"/>
<dbReference type="GO" id="GO:0005829">
    <property type="term" value="C:cytosol"/>
    <property type="evidence" value="ECO:0007669"/>
    <property type="project" value="TreeGrafter"/>
</dbReference>
<keyword evidence="5 7" id="KW-0067">ATP-binding</keyword>
<dbReference type="InterPro" id="IPR004618">
    <property type="entry name" value="AsnA"/>
</dbReference>
<evidence type="ECO:0000256" key="7">
    <source>
        <dbReference type="HAMAP-Rule" id="MF_00555"/>
    </source>
</evidence>